<dbReference type="EMBL" id="JAWDKA010000002">
    <property type="protein sequence ID" value="MDV0441336.1"/>
    <property type="molecule type" value="Genomic_DNA"/>
</dbReference>
<evidence type="ECO:0000313" key="2">
    <source>
        <dbReference type="Proteomes" id="UP001273136"/>
    </source>
</evidence>
<dbReference type="RefSeq" id="WP_338093731.1">
    <property type="nucleotide sequence ID" value="NZ_JAWDKA010000002.1"/>
</dbReference>
<keyword evidence="2" id="KW-1185">Reference proteome</keyword>
<protein>
    <submittedName>
        <fullName evidence="1">Uncharacterized protein</fullName>
    </submittedName>
</protein>
<dbReference type="AlphaFoldDB" id="A0AAE4S9N3"/>
<comment type="caution">
    <text evidence="1">The sequence shown here is derived from an EMBL/GenBank/DDBJ whole genome shotgun (WGS) entry which is preliminary data.</text>
</comment>
<gene>
    <name evidence="1" type="ORF">McpAg1_05210</name>
</gene>
<proteinExistence type="predicted"/>
<name>A0AAE4S9N3_9EURY</name>
<sequence>MMYTQETSFSLISSRDIGQFYYPESRDHETYLCILDYLEQHCDRIVISDPCQLEDITTLPEIKNQFAPWFIERRRTDHGARYSDGDGITQIAFYDDHHYRCCKESIDLLRSSENFITLDRFLDIRFFAGNRCVLTTIAHESIYYLDPSFFLDLAEFRLAEEKIGETVYTDYDTASNHACPYLMPALSSDEYRKLLDDLARYSDTLSLIFPGSPSPASQNLMQKLGGQLLHHNTIHNWPGRWHIDVPADEYVYSVNAETITVFKKLSDFFDADCDLSFNRSGFSVLYVLRQEEQCVQDAGFFDDPDTYLPQEIIL</sequence>
<reference evidence="1" key="1">
    <citation type="submission" date="2023-06" db="EMBL/GenBank/DDBJ databases">
        <title>Genome sequence of Methancorpusculaceae sp. Ag1.</title>
        <authorList>
            <person name="Protasov E."/>
            <person name="Platt K."/>
            <person name="Poehlein A."/>
            <person name="Daniel R."/>
            <person name="Brune A."/>
        </authorList>
    </citation>
    <scope>NUCLEOTIDE SEQUENCE</scope>
    <source>
        <strain evidence="1">Ag1</strain>
    </source>
</reference>
<dbReference type="Proteomes" id="UP001273136">
    <property type="component" value="Unassembled WGS sequence"/>
</dbReference>
<accession>A0AAE4S9N3</accession>
<evidence type="ECO:0000313" key="1">
    <source>
        <dbReference type="EMBL" id="MDV0441336.1"/>
    </source>
</evidence>
<organism evidence="1 2">
    <name type="scientific">Methanorbis furvi</name>
    <dbReference type="NCBI Taxonomy" id="3028299"/>
    <lineage>
        <taxon>Archaea</taxon>
        <taxon>Methanobacteriati</taxon>
        <taxon>Methanobacteriota</taxon>
        <taxon>Stenosarchaea group</taxon>
        <taxon>Methanomicrobia</taxon>
        <taxon>Methanomicrobiales</taxon>
        <taxon>Methanocorpusculaceae</taxon>
        <taxon>Methanorbis</taxon>
    </lineage>
</organism>